<feature type="repeat" description="ANK" evidence="3">
    <location>
        <begin position="494"/>
        <end position="526"/>
    </location>
</feature>
<sequence length="1354" mass="151896">MLDVWSIQQMHTELLLRCIRNYSPSVGKPDMVKFLIKHKADPNMESMGNCTALLDAWNLLSDNIFDQLGGEYYRTYPLILATMHSFRKIAEYLLKEGALADIRDQSGFTALVVAMSHGDVELVDALISHGASVDYVRSFSHSLFKGGSALHYSAIYGHLKMAERMIEEYRFDYDVKDSDGNTALHLAVINNQANFVRYFLENDNLWNEPNNRGHTSLILVLRQLNPVILNLVKYKPAFGKAVRLFRGSENRTLLHVAVLKGAIDVLQMLLREFDIDSNWMDQFGNTAVYYAVLKKNHEVVQLLMDAGCSLTGPTGVSSMPPFVVAVLTNQLDMVQMYIDKESDAIYHLRQHKSDGKNLLISSIIQNNFTMVKLLLKHVDFDLDSPYENGYTAIHVAATKHSVRMVDLLLQRGSSIDQINGDGKTALMMAIEHGNYRVAHFLLSKGSSKQIAVDFSYRETDGMNLLHFVASTGKLNSLKFLLDREFFARTVTDKKGKTIGHYAASLKQHAIIEFLIASGFPLDQLDNEGRSSLLCALQNEDLRLAKRLKAVGSSLDVVQEYIDKHDFLMRVINGKNINLIKFLTEECCVKVGSVVENVLIELIKTTEHRSLPLDESDQLKQTSSLPKSVPPPIIQHILDGNIPLVLELLTDESAAEAVRTYRMATRDQETLLHVAARMGYSSILRLLLEKAIFNIDVGDVDQTTALQEAATRGQKSCAELLLQHGANINFVDLQNTTALTRACLNSQKDVAKLLLDQGANLDNTKAFRIETRNGATALHIAVLGDLSLIELLIRKVGLDVNITDAGGQTALHFASSLGSIQAVEELLKLGACADVIDNDRKTPFVVALVSDHEEVAERLLAETQDEEYLRSFRITESLKSVLHLASEKGFVRLILQLLNNRGLNARYTDNEGEEILSNEVSNEPSVQQVKSDLNMLFLEDNAGETPLSICLNQSNADIFAAIIQSSISSGTVEHVINKIKKAKKQAYSKFVEFFNKWLLDYENNYIKNHQFFTSMISWVYETDPLVYAIHGDHKDLLNWFLASKIDRSVLQDLNPATWLHVAAVKNLQILAKVMLDDFKIDVDHVDNHGMTPLCYAVTTPHTETARFLLDRGANVNFQDPAKRTPLQTALELNNKEMVLLLLERHASIPLLQEFRYRNDNEHLVQHYIVERGLKEMLSLILPKIDVSHGDKFGMTPLHYAAGCNQLEMIGLLVRAGAEVDCFDVHRTTPLMRALSKNHLEAYHMLVGLGANVDLVRQFRNDNFDGETVLHITAEKNRLAATELLVEDLECDINCVDNDGNTPLHCAVQKGSFDVVKYLLGKRANIHVKNKGDKTVLQLLEEVNFNVNAYPIKECE</sequence>
<dbReference type="SMART" id="SM00248">
    <property type="entry name" value="ANK"/>
    <property type="match status" value="29"/>
</dbReference>
<dbReference type="InterPro" id="IPR036770">
    <property type="entry name" value="Ankyrin_rpt-contain_sf"/>
</dbReference>
<proteinExistence type="predicted"/>
<feature type="repeat" description="ANK" evidence="3">
    <location>
        <begin position="1297"/>
        <end position="1329"/>
    </location>
</feature>
<dbReference type="Gene3D" id="1.25.40.20">
    <property type="entry name" value="Ankyrin repeat-containing domain"/>
    <property type="match status" value="7"/>
</dbReference>
<evidence type="ECO:0000313" key="4">
    <source>
        <dbReference type="EnsemblMetazoa" id="AALFPA23_020758.P30648"/>
    </source>
</evidence>
<reference evidence="5" key="1">
    <citation type="journal article" date="2015" name="Proc. Natl. Acad. Sci. U.S.A.">
        <title>Genome sequence of the Asian Tiger mosquito, Aedes albopictus, reveals insights into its biology, genetics, and evolution.</title>
        <authorList>
            <person name="Chen X.G."/>
            <person name="Jiang X."/>
            <person name="Gu J."/>
            <person name="Xu M."/>
            <person name="Wu Y."/>
            <person name="Deng Y."/>
            <person name="Zhang C."/>
            <person name="Bonizzoni M."/>
            <person name="Dermauw W."/>
            <person name="Vontas J."/>
            <person name="Armbruster P."/>
            <person name="Huang X."/>
            <person name="Yang Y."/>
            <person name="Zhang H."/>
            <person name="He W."/>
            <person name="Peng H."/>
            <person name="Liu Y."/>
            <person name="Wu K."/>
            <person name="Chen J."/>
            <person name="Lirakis M."/>
            <person name="Topalis P."/>
            <person name="Van Leeuwen T."/>
            <person name="Hall A.B."/>
            <person name="Jiang X."/>
            <person name="Thorpe C."/>
            <person name="Mueller R.L."/>
            <person name="Sun C."/>
            <person name="Waterhouse R.M."/>
            <person name="Yan G."/>
            <person name="Tu Z.J."/>
            <person name="Fang X."/>
            <person name="James A.A."/>
        </authorList>
    </citation>
    <scope>NUCLEOTIDE SEQUENCE [LARGE SCALE GENOMIC DNA]</scope>
    <source>
        <strain evidence="5">Foshan</strain>
    </source>
</reference>
<dbReference type="GeneID" id="109399519"/>
<protein>
    <submittedName>
        <fullName evidence="4">Uncharacterized protein</fullName>
    </submittedName>
</protein>
<evidence type="ECO:0000313" key="5">
    <source>
        <dbReference type="Proteomes" id="UP000069940"/>
    </source>
</evidence>
<dbReference type="RefSeq" id="XP_019527514.3">
    <property type="nucleotide sequence ID" value="XM_019671969.3"/>
</dbReference>
<feature type="repeat" description="ANK" evidence="3">
    <location>
        <begin position="388"/>
        <end position="420"/>
    </location>
</feature>
<dbReference type="Proteomes" id="UP000069940">
    <property type="component" value="Unassembled WGS sequence"/>
</dbReference>
<dbReference type="Pfam" id="PF12796">
    <property type="entry name" value="Ank_2"/>
    <property type="match status" value="10"/>
</dbReference>
<dbReference type="PANTHER" id="PTHR24198">
    <property type="entry name" value="ANKYRIN REPEAT AND PROTEIN KINASE DOMAIN-CONTAINING PROTEIN"/>
    <property type="match status" value="1"/>
</dbReference>
<feature type="repeat" description="ANK" evidence="3">
    <location>
        <begin position="1224"/>
        <end position="1256"/>
    </location>
</feature>
<feature type="repeat" description="ANK" evidence="3">
    <location>
        <begin position="1087"/>
        <end position="1119"/>
    </location>
</feature>
<dbReference type="PROSITE" id="PS50088">
    <property type="entry name" value="ANK_REPEAT"/>
    <property type="match status" value="13"/>
</dbReference>
<feature type="repeat" description="ANK" evidence="3">
    <location>
        <begin position="805"/>
        <end position="837"/>
    </location>
</feature>
<dbReference type="EnsemblMetazoa" id="AALFPA23_020758.R30648">
    <property type="protein sequence ID" value="AALFPA23_020758.P30648"/>
    <property type="gene ID" value="AALFPA23_020758"/>
</dbReference>
<dbReference type="PANTHER" id="PTHR24198:SF165">
    <property type="entry name" value="ANKYRIN REPEAT-CONTAINING PROTEIN-RELATED"/>
    <property type="match status" value="1"/>
</dbReference>
<feature type="repeat" description="ANK" evidence="3">
    <location>
        <begin position="421"/>
        <end position="453"/>
    </location>
</feature>
<reference evidence="4" key="2">
    <citation type="submission" date="2025-05" db="UniProtKB">
        <authorList>
            <consortium name="EnsemblMetazoa"/>
        </authorList>
    </citation>
    <scope>IDENTIFICATION</scope>
    <source>
        <strain evidence="4">Foshan</strain>
    </source>
</reference>
<evidence type="ECO:0000256" key="1">
    <source>
        <dbReference type="ARBA" id="ARBA00022737"/>
    </source>
</evidence>
<name>A0ABM1ZQP4_AEDAL</name>
<feature type="repeat" description="ANK" evidence="3">
    <location>
        <begin position="106"/>
        <end position="138"/>
    </location>
</feature>
<feature type="repeat" description="ANK" evidence="3">
    <location>
        <begin position="1191"/>
        <end position="1223"/>
    </location>
</feature>
<evidence type="ECO:0000256" key="2">
    <source>
        <dbReference type="ARBA" id="ARBA00023043"/>
    </source>
</evidence>
<feature type="repeat" description="ANK" evidence="3">
    <location>
        <begin position="666"/>
        <end position="689"/>
    </location>
</feature>
<organism evidence="4 5">
    <name type="scientific">Aedes albopictus</name>
    <name type="common">Asian tiger mosquito</name>
    <name type="synonym">Stegomyia albopicta</name>
    <dbReference type="NCBI Taxonomy" id="7160"/>
    <lineage>
        <taxon>Eukaryota</taxon>
        <taxon>Metazoa</taxon>
        <taxon>Ecdysozoa</taxon>
        <taxon>Arthropoda</taxon>
        <taxon>Hexapoda</taxon>
        <taxon>Insecta</taxon>
        <taxon>Pterygota</taxon>
        <taxon>Neoptera</taxon>
        <taxon>Endopterygota</taxon>
        <taxon>Diptera</taxon>
        <taxon>Nematocera</taxon>
        <taxon>Culicoidea</taxon>
        <taxon>Culicidae</taxon>
        <taxon>Culicinae</taxon>
        <taxon>Aedini</taxon>
        <taxon>Aedes</taxon>
        <taxon>Stegomyia</taxon>
    </lineage>
</organism>
<dbReference type="InterPro" id="IPR002110">
    <property type="entry name" value="Ankyrin_rpt"/>
</dbReference>
<accession>A0ABM1ZQP4</accession>
<dbReference type="SUPFAM" id="SSF48403">
    <property type="entry name" value="Ankyrin repeat"/>
    <property type="match status" value="4"/>
</dbReference>
<keyword evidence="2 3" id="KW-0040">ANK repeat</keyword>
<keyword evidence="5" id="KW-1185">Reference proteome</keyword>
<feature type="repeat" description="ANK" evidence="3">
    <location>
        <begin position="700"/>
        <end position="732"/>
    </location>
</feature>
<feature type="repeat" description="ANK" evidence="3">
    <location>
        <begin position="179"/>
        <end position="211"/>
    </location>
</feature>
<feature type="repeat" description="ANK" evidence="3">
    <location>
        <begin position="733"/>
        <end position="765"/>
    </location>
</feature>
<keyword evidence="1" id="KW-0677">Repeat</keyword>
<dbReference type="PROSITE" id="PS50297">
    <property type="entry name" value="ANK_REP_REGION"/>
    <property type="match status" value="11"/>
</dbReference>
<evidence type="ECO:0000256" key="3">
    <source>
        <dbReference type="PROSITE-ProRule" id="PRU00023"/>
    </source>
</evidence>